<evidence type="ECO:0000313" key="2">
    <source>
        <dbReference type="Proteomes" id="UP001141552"/>
    </source>
</evidence>
<sequence length="165" mass="18737">MRFSRLTIKEAISTTILSRRWRYAWKLHKGFGPEQHLVETHWFAKGRVRESIGIFKGKDATTRQRLAVVYKAVIVADSFENPGVDEESRAEPATVEVYPGDITASGTHIPDLNGVCRYAVWKWSGGSLVNHNVCPATLPGFRCCVQCKYIQVEEKHSPSEIDYKR</sequence>
<protein>
    <submittedName>
        <fullName evidence="1">Uncharacterized protein</fullName>
    </submittedName>
</protein>
<dbReference type="AlphaFoldDB" id="A0A9Q0GJR5"/>
<keyword evidence="2" id="KW-1185">Reference proteome</keyword>
<organism evidence="1 2">
    <name type="scientific">Turnera subulata</name>
    <dbReference type="NCBI Taxonomy" id="218843"/>
    <lineage>
        <taxon>Eukaryota</taxon>
        <taxon>Viridiplantae</taxon>
        <taxon>Streptophyta</taxon>
        <taxon>Embryophyta</taxon>
        <taxon>Tracheophyta</taxon>
        <taxon>Spermatophyta</taxon>
        <taxon>Magnoliopsida</taxon>
        <taxon>eudicotyledons</taxon>
        <taxon>Gunneridae</taxon>
        <taxon>Pentapetalae</taxon>
        <taxon>rosids</taxon>
        <taxon>fabids</taxon>
        <taxon>Malpighiales</taxon>
        <taxon>Passifloraceae</taxon>
        <taxon>Turnera</taxon>
    </lineage>
</organism>
<dbReference type="Proteomes" id="UP001141552">
    <property type="component" value="Unassembled WGS sequence"/>
</dbReference>
<accession>A0A9Q0GJR5</accession>
<reference evidence="1" key="1">
    <citation type="submission" date="2022-02" db="EMBL/GenBank/DDBJ databases">
        <authorList>
            <person name="Henning P.M."/>
            <person name="McCubbin A.G."/>
            <person name="Shore J.S."/>
        </authorList>
    </citation>
    <scope>NUCLEOTIDE SEQUENCE</scope>
    <source>
        <strain evidence="1">F60SS</strain>
        <tissue evidence="1">Leaves</tissue>
    </source>
</reference>
<comment type="caution">
    <text evidence="1">The sequence shown here is derived from an EMBL/GenBank/DDBJ whole genome shotgun (WGS) entry which is preliminary data.</text>
</comment>
<reference evidence="1" key="2">
    <citation type="journal article" date="2023" name="Plants (Basel)">
        <title>Annotation of the Turnera subulata (Passifloraceae) Draft Genome Reveals the S-Locus Evolved after the Divergence of Turneroideae from Passifloroideae in a Stepwise Manner.</title>
        <authorList>
            <person name="Henning P.M."/>
            <person name="Roalson E.H."/>
            <person name="Mir W."/>
            <person name="McCubbin A.G."/>
            <person name="Shore J.S."/>
        </authorList>
    </citation>
    <scope>NUCLEOTIDE SEQUENCE</scope>
    <source>
        <strain evidence="1">F60SS</strain>
    </source>
</reference>
<gene>
    <name evidence="1" type="ORF">Tsubulata_000606</name>
</gene>
<proteinExistence type="predicted"/>
<evidence type="ECO:0000313" key="1">
    <source>
        <dbReference type="EMBL" id="KAJ4850132.1"/>
    </source>
</evidence>
<dbReference type="EMBL" id="JAKUCV010000418">
    <property type="protein sequence ID" value="KAJ4850132.1"/>
    <property type="molecule type" value="Genomic_DNA"/>
</dbReference>
<name>A0A9Q0GJR5_9ROSI</name>